<dbReference type="Proteomes" id="UP000181909">
    <property type="component" value="Unassembled WGS sequence"/>
</dbReference>
<evidence type="ECO:0000313" key="1">
    <source>
        <dbReference type="EMBL" id="SFY42174.1"/>
    </source>
</evidence>
<proteinExistence type="predicted"/>
<name>A0A1K2F443_STRAR</name>
<dbReference type="AlphaFoldDB" id="A0A1K2F443"/>
<dbReference type="RefSeq" id="WP_177328320.1">
    <property type="nucleotide sequence ID" value="NZ_CP108277.1"/>
</dbReference>
<gene>
    <name evidence="1" type="ORF">SAMN02787144_102958</name>
</gene>
<evidence type="ECO:0000313" key="2">
    <source>
        <dbReference type="Proteomes" id="UP000181909"/>
    </source>
</evidence>
<organism evidence="1 2">
    <name type="scientific">Streptomyces atratus</name>
    <dbReference type="NCBI Taxonomy" id="1893"/>
    <lineage>
        <taxon>Bacteria</taxon>
        <taxon>Bacillati</taxon>
        <taxon>Actinomycetota</taxon>
        <taxon>Actinomycetes</taxon>
        <taxon>Kitasatosporales</taxon>
        <taxon>Streptomycetaceae</taxon>
        <taxon>Streptomyces</taxon>
    </lineage>
</organism>
<reference evidence="1 2" key="1">
    <citation type="submission" date="2016-11" db="EMBL/GenBank/DDBJ databases">
        <authorList>
            <person name="Jaros S."/>
            <person name="Januszkiewicz K."/>
            <person name="Wedrychowicz H."/>
        </authorList>
    </citation>
    <scope>NUCLEOTIDE SEQUENCE [LARGE SCALE GENOMIC DNA]</scope>
    <source>
        <strain evidence="1 2">OK807</strain>
    </source>
</reference>
<sequence>MSAAASLVVAHQARDKGDLADLLGALGLPCGEDDLVRLLPHLTAPTPRRPET</sequence>
<protein>
    <submittedName>
        <fullName evidence="1">Uncharacterized protein</fullName>
    </submittedName>
</protein>
<accession>A0A1K2F443</accession>
<dbReference type="EMBL" id="FPJO01000029">
    <property type="protein sequence ID" value="SFY42174.1"/>
    <property type="molecule type" value="Genomic_DNA"/>
</dbReference>